<feature type="binding site" evidence="11">
    <location>
        <position position="92"/>
    </location>
    <ligand>
        <name>GTP</name>
        <dbReference type="ChEBI" id="CHEBI:37565"/>
    </ligand>
</feature>
<sequence length="352" mass="40271">MIRDAYGRSLATLRVSVTERCNFNCIFCHSEGAGRGSFDELSVNDYDMIAEATSRLGLKYVKFTGGEPLLRSDLEEIIHSFKEHGFEEISITTNGFLLPERTEGLKEAGVSWINVSLHSLKRQRFRRITGVDALNRVLNGIEKALENGIEVRVNVVVLRGINEDEVEEIVKYAIGKGASVHVIELHPVGNGAHIFRERHSREPIERLKKWLEEVADKKEVRELHNRPRYYLGKNFVELIEPVGNPYFCAGCTRLRLSADGKFYPCINVYQTHFDASRVLRSGESREIKIMKIIEGILELNDKRRPYYMWNLDFEAKGLMVKKGIQVGRIGLPKRAKLQFRSARVREGRPLEA</sequence>
<dbReference type="Gene3D" id="3.20.20.70">
    <property type="entry name" value="Aldolase class I"/>
    <property type="match status" value="1"/>
</dbReference>
<dbReference type="InterPro" id="IPR013485">
    <property type="entry name" value="MoaA_arc"/>
</dbReference>
<dbReference type="InterPro" id="IPR007197">
    <property type="entry name" value="rSAM"/>
</dbReference>
<comment type="caution">
    <text evidence="11">Lacks conserved residue(s) required for the propagation of feature annotation.</text>
</comment>
<accession>A8AAC8</accession>
<dbReference type="NCBIfam" id="NF001199">
    <property type="entry name" value="PRK00164.2-1"/>
    <property type="match status" value="1"/>
</dbReference>
<dbReference type="GO" id="GO:0006777">
    <property type="term" value="P:Mo-molybdopterin cofactor biosynthetic process"/>
    <property type="evidence" value="ECO:0007669"/>
    <property type="project" value="UniProtKB-UniRule"/>
</dbReference>
<feature type="binding site" evidence="11">
    <location>
        <position position="116"/>
    </location>
    <ligand>
        <name>S-adenosyl-L-methionine</name>
        <dbReference type="ChEBI" id="CHEBI:59789"/>
    </ligand>
</feature>
<dbReference type="SFLD" id="SFLDG01386">
    <property type="entry name" value="main_SPASM_domain-containing"/>
    <property type="match status" value="1"/>
</dbReference>
<evidence type="ECO:0000256" key="4">
    <source>
        <dbReference type="ARBA" id="ARBA00022741"/>
    </source>
</evidence>
<dbReference type="HOGENOM" id="CLU_009273_0_1_2"/>
<dbReference type="NCBIfam" id="TIGR02668">
    <property type="entry name" value="moaA_archaeal"/>
    <property type="match status" value="1"/>
</dbReference>
<comment type="function">
    <text evidence="11">Catalyzes the cyclization of GTP to (8S)-3',8-cyclo-7,8-dihydroguanosine 5'-triphosphate.</text>
</comment>
<feature type="binding site" evidence="11">
    <location>
        <position position="66"/>
    </location>
    <ligand>
        <name>S-adenosyl-L-methionine</name>
        <dbReference type="ChEBI" id="CHEBI:59789"/>
    </ligand>
</feature>
<evidence type="ECO:0000256" key="5">
    <source>
        <dbReference type="ARBA" id="ARBA00023004"/>
    </source>
</evidence>
<proteinExistence type="inferred from homology"/>
<dbReference type="InterPro" id="IPR058240">
    <property type="entry name" value="rSAM_sf"/>
</dbReference>
<feature type="binding site" evidence="11">
    <location>
        <position position="14"/>
    </location>
    <ligand>
        <name>GTP</name>
        <dbReference type="ChEBI" id="CHEBI:37565"/>
    </ligand>
</feature>
<dbReference type="Pfam" id="PF06463">
    <property type="entry name" value="Mob_synth_C"/>
    <property type="match status" value="1"/>
</dbReference>
<dbReference type="CDD" id="cd01335">
    <property type="entry name" value="Radical_SAM"/>
    <property type="match status" value="1"/>
</dbReference>
<dbReference type="GO" id="GO:0051539">
    <property type="term" value="F:4 iron, 4 sulfur cluster binding"/>
    <property type="evidence" value="ECO:0007669"/>
    <property type="project" value="UniProtKB-UniRule"/>
</dbReference>
<feature type="binding site" evidence="11">
    <location>
        <position position="28"/>
    </location>
    <ligand>
        <name>[4Fe-4S] cluster</name>
        <dbReference type="ChEBI" id="CHEBI:49883"/>
        <label>1</label>
        <note>4Fe-4S-S-AdoMet</note>
    </ligand>
</feature>
<feature type="binding site" evidence="11">
    <location>
        <position position="265"/>
    </location>
    <ligand>
        <name>[4Fe-4S] cluster</name>
        <dbReference type="ChEBI" id="CHEBI:49883"/>
        <label>2</label>
        <note>4Fe-4S-substrate</note>
    </ligand>
</feature>
<reference evidence="13 14" key="1">
    <citation type="journal article" date="2008" name="Genome Biol.">
        <title>A genomic analysis of the archaeal system Ignicoccus hospitalis-Nanoarchaeum equitans.</title>
        <authorList>
            <person name="Podar M."/>
            <person name="Anderson I."/>
            <person name="Makarova K.S."/>
            <person name="Elkins J.G."/>
            <person name="Ivanova N."/>
            <person name="Wall M.A."/>
            <person name="Lykidis A."/>
            <person name="Mavromatis K."/>
            <person name="Sun H."/>
            <person name="Hudson M.E."/>
            <person name="Chen W."/>
            <person name="Deciu C."/>
            <person name="Hutchison D."/>
            <person name="Eads J.R."/>
            <person name="Anderson A."/>
            <person name="Fernandes F."/>
            <person name="Szeto E."/>
            <person name="Lapidus A."/>
            <person name="Kyrpides N.C."/>
            <person name="Saier M.H.Jr."/>
            <person name="Richardson P.M."/>
            <person name="Rachel R."/>
            <person name="Huber H."/>
            <person name="Eisen J.A."/>
            <person name="Koonin E.V."/>
            <person name="Keller M."/>
            <person name="Stetter K.O."/>
        </authorList>
    </citation>
    <scope>NUCLEOTIDE SEQUENCE [LARGE SCALE GENOMIC DNA]</scope>
    <source>
        <strain evidence="14">KIN4/I / DSM 18386 / JCM 14125</strain>
    </source>
</reference>
<dbReference type="PhylomeDB" id="A8AAC8"/>
<feature type="binding site" evidence="11">
    <location>
        <position position="251"/>
    </location>
    <ligand>
        <name>[4Fe-4S] cluster</name>
        <dbReference type="ChEBI" id="CHEBI:49883"/>
        <label>2</label>
        <note>4Fe-4S-substrate</note>
    </ligand>
</feature>
<feature type="domain" description="Radical SAM core" evidence="12">
    <location>
        <begin position="5"/>
        <end position="234"/>
    </location>
</feature>
<dbReference type="PROSITE" id="PS01305">
    <property type="entry name" value="MOAA_NIFB_PQQE"/>
    <property type="match status" value="1"/>
</dbReference>
<dbReference type="GO" id="GO:0061798">
    <property type="term" value="F:GTP 3',8'-cyclase activity"/>
    <property type="evidence" value="ECO:0007669"/>
    <property type="project" value="UniProtKB-UniRule"/>
</dbReference>
<feature type="binding site" evidence="11">
    <location>
        <position position="248"/>
    </location>
    <ligand>
        <name>[4Fe-4S] cluster</name>
        <dbReference type="ChEBI" id="CHEBI:49883"/>
        <label>2</label>
        <note>4Fe-4S-substrate</note>
    </ligand>
</feature>
<evidence type="ECO:0000256" key="11">
    <source>
        <dbReference type="HAMAP-Rule" id="MF_01225"/>
    </source>
</evidence>
<evidence type="ECO:0000313" key="13">
    <source>
        <dbReference type="EMBL" id="ABU81880.1"/>
    </source>
</evidence>
<feature type="binding site" evidence="11">
    <location>
        <position position="62"/>
    </location>
    <ligand>
        <name>GTP</name>
        <dbReference type="ChEBI" id="CHEBI:37565"/>
    </ligand>
</feature>
<dbReference type="UniPathway" id="UPA00344"/>
<organism evidence="13 14">
    <name type="scientific">Ignicoccus hospitalis (strain KIN4/I / DSM 18386 / JCM 14125)</name>
    <dbReference type="NCBI Taxonomy" id="453591"/>
    <lineage>
        <taxon>Archaea</taxon>
        <taxon>Thermoproteota</taxon>
        <taxon>Thermoprotei</taxon>
        <taxon>Desulfurococcales</taxon>
        <taxon>Desulfurococcaceae</taxon>
        <taxon>Ignicoccus</taxon>
    </lineage>
</organism>
<dbReference type="PROSITE" id="PS51918">
    <property type="entry name" value="RADICAL_SAM"/>
    <property type="match status" value="1"/>
</dbReference>
<keyword evidence="4 11" id="KW-0547">Nucleotide-binding</keyword>
<comment type="pathway">
    <text evidence="11">Cofactor biosynthesis; molybdopterin biosynthesis.</text>
</comment>
<dbReference type="GO" id="GO:1904047">
    <property type="term" value="F:S-adenosyl-L-methionine binding"/>
    <property type="evidence" value="ECO:0007669"/>
    <property type="project" value="UniProtKB-UniRule"/>
</dbReference>
<name>A8AAC8_IGNH4</name>
<dbReference type="InterPro" id="IPR000385">
    <property type="entry name" value="MoaA_NifB_PqqE_Fe-S-bd_CS"/>
</dbReference>
<dbReference type="InterPro" id="IPR040064">
    <property type="entry name" value="MoaA-like"/>
</dbReference>
<keyword evidence="7 11" id="KW-0342">GTP-binding</keyword>
<evidence type="ECO:0000259" key="12">
    <source>
        <dbReference type="PROSITE" id="PS51918"/>
    </source>
</evidence>
<dbReference type="InterPro" id="IPR010505">
    <property type="entry name" value="MoaA_twitch"/>
</dbReference>
<gene>
    <name evidence="11" type="primary">moaA</name>
    <name evidence="13" type="ordered locus">Igni_0698</name>
</gene>
<dbReference type="Pfam" id="PF04055">
    <property type="entry name" value="Radical_SAM"/>
    <property type="match status" value="1"/>
</dbReference>
<dbReference type="SUPFAM" id="SSF102114">
    <property type="entry name" value="Radical SAM enzymes"/>
    <property type="match status" value="1"/>
</dbReference>
<keyword evidence="3 11" id="KW-0479">Metal-binding</keyword>
<keyword evidence="14" id="KW-1185">Reference proteome</keyword>
<dbReference type="Proteomes" id="UP000000262">
    <property type="component" value="Chromosome"/>
</dbReference>
<dbReference type="PANTHER" id="PTHR22960">
    <property type="entry name" value="MOLYBDOPTERIN COFACTOR SYNTHESIS PROTEIN A"/>
    <property type="match status" value="1"/>
</dbReference>
<comment type="similarity">
    <text evidence="11">Belongs to the radical SAM superfamily. MoaA family.</text>
</comment>
<feature type="binding site" evidence="11">
    <location>
        <position position="21"/>
    </location>
    <ligand>
        <name>[4Fe-4S] cluster</name>
        <dbReference type="ChEBI" id="CHEBI:49883"/>
        <label>1</label>
        <note>4Fe-4S-S-AdoMet</note>
    </ligand>
</feature>
<evidence type="ECO:0000313" key="14">
    <source>
        <dbReference type="Proteomes" id="UP000000262"/>
    </source>
</evidence>
<keyword evidence="8 11" id="KW-0501">Molybdenum cofactor biosynthesis</keyword>
<keyword evidence="9 11" id="KW-0456">Lyase</keyword>
<evidence type="ECO:0000256" key="8">
    <source>
        <dbReference type="ARBA" id="ARBA00023150"/>
    </source>
</evidence>
<evidence type="ECO:0000256" key="10">
    <source>
        <dbReference type="ARBA" id="ARBA00048697"/>
    </source>
</evidence>
<comment type="cofactor">
    <cofactor evidence="11">
        <name>[4Fe-4S] cluster</name>
        <dbReference type="ChEBI" id="CHEBI:49883"/>
    </cofactor>
    <text evidence="11">Binds 2 [4Fe-4S] clusters. Binds 1 [4Fe-4S] cluster coordinated with 3 cysteines and an exchangeable S-adenosyl-L-methionine and 1 [4Fe-4S] cluster coordinated with 3 cysteines and the GTP-derived substrate.</text>
</comment>
<dbReference type="EMBL" id="CP000816">
    <property type="protein sequence ID" value="ABU81880.1"/>
    <property type="molecule type" value="Genomic_DNA"/>
</dbReference>
<dbReference type="eggNOG" id="arCOG00930">
    <property type="taxonomic scope" value="Archaea"/>
</dbReference>
<dbReference type="GO" id="GO:0061799">
    <property type="term" value="F:cyclic pyranopterin monophosphate synthase activity"/>
    <property type="evidence" value="ECO:0007669"/>
    <property type="project" value="TreeGrafter"/>
</dbReference>
<dbReference type="KEGG" id="iho:Igni_0698"/>
<dbReference type="SFLD" id="SFLDG01067">
    <property type="entry name" value="SPASM/twitch_domain_containing"/>
    <property type="match status" value="1"/>
</dbReference>
<evidence type="ECO:0000256" key="2">
    <source>
        <dbReference type="ARBA" id="ARBA00022691"/>
    </source>
</evidence>
<keyword evidence="1 11" id="KW-0004">4Fe-4S</keyword>
<keyword evidence="5 11" id="KW-0408">Iron</keyword>
<evidence type="ECO:0000256" key="9">
    <source>
        <dbReference type="ARBA" id="ARBA00023239"/>
    </source>
</evidence>
<dbReference type="GO" id="GO:0005525">
    <property type="term" value="F:GTP binding"/>
    <property type="evidence" value="ECO:0007669"/>
    <property type="project" value="UniProtKB-UniRule"/>
</dbReference>
<evidence type="ECO:0000256" key="7">
    <source>
        <dbReference type="ARBA" id="ARBA00023134"/>
    </source>
</evidence>
<keyword evidence="2 11" id="KW-0949">S-adenosyl-L-methionine</keyword>
<dbReference type="EC" id="4.1.99.22" evidence="11"/>
<evidence type="ECO:0000256" key="6">
    <source>
        <dbReference type="ARBA" id="ARBA00023014"/>
    </source>
</evidence>
<dbReference type="InterPro" id="IPR050105">
    <property type="entry name" value="MoCo_biosynth_MoaA/MoaC"/>
</dbReference>
<comment type="catalytic activity">
    <reaction evidence="10 11">
        <text>GTP + AH2 + S-adenosyl-L-methionine = (8S)-3',8-cyclo-7,8-dihydroguanosine 5'-triphosphate + 5'-deoxyadenosine + L-methionine + A + H(+)</text>
        <dbReference type="Rhea" id="RHEA:49576"/>
        <dbReference type="ChEBI" id="CHEBI:13193"/>
        <dbReference type="ChEBI" id="CHEBI:15378"/>
        <dbReference type="ChEBI" id="CHEBI:17319"/>
        <dbReference type="ChEBI" id="CHEBI:17499"/>
        <dbReference type="ChEBI" id="CHEBI:37565"/>
        <dbReference type="ChEBI" id="CHEBI:57844"/>
        <dbReference type="ChEBI" id="CHEBI:59789"/>
        <dbReference type="ChEBI" id="CHEBI:131766"/>
        <dbReference type="EC" id="4.1.99.22"/>
    </reaction>
</comment>
<keyword evidence="6 11" id="KW-0411">Iron-sulfur</keyword>
<dbReference type="AlphaFoldDB" id="A8AAC8"/>
<feature type="binding site" evidence="11">
    <location>
        <begin position="253"/>
        <end position="255"/>
    </location>
    <ligand>
        <name>GTP</name>
        <dbReference type="ChEBI" id="CHEBI:37565"/>
    </ligand>
</feature>
<feature type="binding site" evidence="11">
    <location>
        <position position="25"/>
    </location>
    <ligand>
        <name>[4Fe-4S] cluster</name>
        <dbReference type="ChEBI" id="CHEBI:49883"/>
        <label>1</label>
        <note>4Fe-4S-S-AdoMet</note>
    </ligand>
</feature>
<dbReference type="PANTHER" id="PTHR22960:SF0">
    <property type="entry name" value="MOLYBDENUM COFACTOR BIOSYNTHESIS PROTEIN 1"/>
    <property type="match status" value="1"/>
</dbReference>
<dbReference type="HAMAP" id="MF_01225_A">
    <property type="entry name" value="MoaA_A"/>
    <property type="match status" value="1"/>
</dbReference>
<protein>
    <recommendedName>
        <fullName evidence="11">Probable GTP 3',8-cyclase</fullName>
        <ecNumber evidence="11">4.1.99.22</ecNumber>
    </recommendedName>
    <alternativeName>
        <fullName evidence="11">Molybdenum cofactor biosynthesis protein A</fullName>
    </alternativeName>
</protein>
<dbReference type="SFLD" id="SFLDS00029">
    <property type="entry name" value="Radical_SAM"/>
    <property type="match status" value="1"/>
</dbReference>
<evidence type="ECO:0000256" key="3">
    <source>
        <dbReference type="ARBA" id="ARBA00022723"/>
    </source>
</evidence>
<dbReference type="SFLD" id="SFLDG01383">
    <property type="entry name" value="cyclic_pyranopterin_phosphate"/>
    <property type="match status" value="1"/>
</dbReference>
<dbReference type="InterPro" id="IPR013785">
    <property type="entry name" value="Aldolase_TIM"/>
</dbReference>
<evidence type="ECO:0000256" key="1">
    <source>
        <dbReference type="ARBA" id="ARBA00022485"/>
    </source>
</evidence>
<dbReference type="OrthoDB" id="6925at2157"/>
<dbReference type="InterPro" id="IPR006638">
    <property type="entry name" value="Elp3/MiaA/NifB-like_rSAM"/>
</dbReference>
<dbReference type="RefSeq" id="WP_011998732.1">
    <property type="nucleotide sequence ID" value="NC_009776.1"/>
</dbReference>
<dbReference type="GeneID" id="5562807"/>
<dbReference type="GO" id="GO:0046872">
    <property type="term" value="F:metal ion binding"/>
    <property type="evidence" value="ECO:0007669"/>
    <property type="project" value="UniProtKB-KW"/>
</dbReference>
<dbReference type="SMART" id="SM00729">
    <property type="entry name" value="Elp3"/>
    <property type="match status" value="1"/>
</dbReference>
<dbReference type="STRING" id="453591.Igni_0698"/>